<feature type="domain" description="EamA" evidence="7">
    <location>
        <begin position="189"/>
        <end position="328"/>
    </location>
</feature>
<feature type="transmembrane region" description="Helical" evidence="6">
    <location>
        <begin position="284"/>
        <end position="304"/>
    </location>
</feature>
<feature type="transmembrane region" description="Helical" evidence="6">
    <location>
        <begin position="219"/>
        <end position="240"/>
    </location>
</feature>
<reference evidence="8" key="1">
    <citation type="submission" date="2018-02" db="EMBL/GenBank/DDBJ databases">
        <authorList>
            <person name="Cohen D.B."/>
            <person name="Kent A.D."/>
        </authorList>
    </citation>
    <scope>NUCLEOTIDE SEQUENCE</scope>
</reference>
<evidence type="ECO:0000256" key="1">
    <source>
        <dbReference type="ARBA" id="ARBA00004141"/>
    </source>
</evidence>
<sequence>MSLESMTQLYKYNKVKPFLALILLQFGVAGMYIISKFALNKGISQHVLIVYRHAIATAVIAPFAIVLDRKNRPKLTFSVFAKIALLGLLEPVIDQNLYYTGMKYSTASFTSAIYNVLPAFAFLMAWILGLEKVYIKRLDGQAKILGTIVTVGGVMLMTLVKGPMLNLPWTNGNAHQQSTSAANKQDVIKGALMILAGSVCWSGFIILQAITLKSYPAELSLTVLICLMGTLESAIAALAMEWGNPTAWSIHFDIKLLAAVYSGVICSALALYIQGMVMKERGPVFVAAFSPVSMVLVAIMGSFILSETMYLGRVMGAVVIVVGLYLVLWGKSKDQPGDSDNVVPTAQNMATMNERIIASNQELVAIDMM</sequence>
<keyword evidence="3 6" id="KW-0812">Transmembrane</keyword>
<feature type="transmembrane region" description="Helical" evidence="6">
    <location>
        <begin position="142"/>
        <end position="160"/>
    </location>
</feature>
<gene>
    <name evidence="8" type="ORF">FSB_LOCUS52316</name>
</gene>
<dbReference type="InterPro" id="IPR037185">
    <property type="entry name" value="EmrE-like"/>
</dbReference>
<feature type="transmembrane region" description="Helical" evidence="6">
    <location>
        <begin position="187"/>
        <end position="207"/>
    </location>
</feature>
<evidence type="ECO:0000256" key="5">
    <source>
        <dbReference type="ARBA" id="ARBA00023136"/>
    </source>
</evidence>
<evidence type="ECO:0000256" key="6">
    <source>
        <dbReference type="RuleBase" id="RU363077"/>
    </source>
</evidence>
<feature type="transmembrane region" description="Helical" evidence="6">
    <location>
        <begin position="252"/>
        <end position="272"/>
    </location>
</feature>
<feature type="transmembrane region" description="Helical" evidence="6">
    <location>
        <begin position="75"/>
        <end position="93"/>
    </location>
</feature>
<dbReference type="AlphaFoldDB" id="A0A2N9IJI6"/>
<proteinExistence type="inferred from homology"/>
<evidence type="ECO:0000259" key="7">
    <source>
        <dbReference type="Pfam" id="PF00892"/>
    </source>
</evidence>
<accession>A0A2N9IJI6</accession>
<feature type="transmembrane region" description="Helical" evidence="6">
    <location>
        <begin position="50"/>
        <end position="68"/>
    </location>
</feature>
<dbReference type="Pfam" id="PF00892">
    <property type="entry name" value="EamA"/>
    <property type="match status" value="2"/>
</dbReference>
<comment type="similarity">
    <text evidence="2 6">Belongs to the drug/metabolite transporter (DMT) superfamily. Plant drug/metabolite exporter (P-DME) (TC 2.A.7.4) family.</text>
</comment>
<evidence type="ECO:0000256" key="4">
    <source>
        <dbReference type="ARBA" id="ARBA00022989"/>
    </source>
</evidence>
<dbReference type="PANTHER" id="PTHR31218">
    <property type="entry name" value="WAT1-RELATED PROTEIN"/>
    <property type="match status" value="1"/>
</dbReference>
<feature type="domain" description="EamA" evidence="7">
    <location>
        <begin position="19"/>
        <end position="158"/>
    </location>
</feature>
<keyword evidence="5 6" id="KW-0472">Membrane</keyword>
<feature type="transmembrane region" description="Helical" evidence="6">
    <location>
        <begin position="18"/>
        <end position="38"/>
    </location>
</feature>
<feature type="transmembrane region" description="Helical" evidence="6">
    <location>
        <begin position="113"/>
        <end position="130"/>
    </location>
</feature>
<dbReference type="GO" id="GO:0016020">
    <property type="term" value="C:membrane"/>
    <property type="evidence" value="ECO:0007669"/>
    <property type="project" value="UniProtKB-SubCell"/>
</dbReference>
<feature type="transmembrane region" description="Helical" evidence="6">
    <location>
        <begin position="310"/>
        <end position="329"/>
    </location>
</feature>
<dbReference type="SUPFAM" id="SSF103481">
    <property type="entry name" value="Multidrug resistance efflux transporter EmrE"/>
    <property type="match status" value="2"/>
</dbReference>
<keyword evidence="4 6" id="KW-1133">Transmembrane helix</keyword>
<dbReference type="EMBL" id="OIVN01005891">
    <property type="protein sequence ID" value="SPD24434.1"/>
    <property type="molecule type" value="Genomic_DNA"/>
</dbReference>
<protein>
    <recommendedName>
        <fullName evidence="6">WAT1-related protein</fullName>
    </recommendedName>
</protein>
<name>A0A2N9IJI6_FAGSY</name>
<dbReference type="InterPro" id="IPR000620">
    <property type="entry name" value="EamA_dom"/>
</dbReference>
<comment type="subcellular location">
    <subcellularLocation>
        <location evidence="1 6">Membrane</location>
        <topology evidence="1 6">Multi-pass membrane protein</topology>
    </subcellularLocation>
</comment>
<dbReference type="GO" id="GO:0022857">
    <property type="term" value="F:transmembrane transporter activity"/>
    <property type="evidence" value="ECO:0007669"/>
    <property type="project" value="InterPro"/>
</dbReference>
<evidence type="ECO:0000256" key="3">
    <source>
        <dbReference type="ARBA" id="ARBA00022692"/>
    </source>
</evidence>
<organism evidence="8">
    <name type="scientific">Fagus sylvatica</name>
    <name type="common">Beechnut</name>
    <dbReference type="NCBI Taxonomy" id="28930"/>
    <lineage>
        <taxon>Eukaryota</taxon>
        <taxon>Viridiplantae</taxon>
        <taxon>Streptophyta</taxon>
        <taxon>Embryophyta</taxon>
        <taxon>Tracheophyta</taxon>
        <taxon>Spermatophyta</taxon>
        <taxon>Magnoliopsida</taxon>
        <taxon>eudicotyledons</taxon>
        <taxon>Gunneridae</taxon>
        <taxon>Pentapetalae</taxon>
        <taxon>rosids</taxon>
        <taxon>fabids</taxon>
        <taxon>Fagales</taxon>
        <taxon>Fagaceae</taxon>
        <taxon>Fagus</taxon>
    </lineage>
</organism>
<evidence type="ECO:0000256" key="2">
    <source>
        <dbReference type="ARBA" id="ARBA00007635"/>
    </source>
</evidence>
<dbReference type="InterPro" id="IPR030184">
    <property type="entry name" value="WAT1-related"/>
</dbReference>
<evidence type="ECO:0000313" key="8">
    <source>
        <dbReference type="EMBL" id="SPD24434.1"/>
    </source>
</evidence>